<dbReference type="EMBL" id="MK896603">
    <property type="protein sequence ID" value="QLA46980.1"/>
    <property type="molecule type" value="Viral_cRNA"/>
</dbReference>
<evidence type="ECO:0000313" key="9">
    <source>
        <dbReference type="EMBL" id="AKB96254.1"/>
    </source>
</evidence>
<reference evidence="9 11" key="1">
    <citation type="journal article" date="2015" name="Emerg. Infect. Dis.">
        <title>Itaya virus, a Novel Orthobunyavirus Associated with Human Febrile Illness, Peru.</title>
        <authorList>
            <person name="Hontz R.D."/>
            <person name="Guevara C."/>
            <person name="Halsey E.S."/>
            <person name="Silvas J."/>
            <person name="Santiago F.W."/>
            <person name="Widen S.G."/>
            <person name="Wood T.G."/>
            <person name="Casanova W."/>
            <person name="Vasilakis N."/>
            <person name="Watts D.M."/>
            <person name="Kochel T.J."/>
            <person name="Ebihara H."/>
            <person name="Aguilar P.V."/>
        </authorList>
    </citation>
    <scope>NUCLEOTIDE SEQUENCE [LARGE SCALE GENOMIC DNA]</scope>
    <source>
        <strain evidence="9">77V74814</strain>
    </source>
</reference>
<evidence type="ECO:0000313" key="10">
    <source>
        <dbReference type="EMBL" id="QLA46980.1"/>
    </source>
</evidence>
<proteinExistence type="inferred from homology"/>
<dbReference type="EMBL" id="KM280937">
    <property type="protein sequence ID" value="AKB96254.1"/>
    <property type="molecule type" value="Viral_cRNA"/>
</dbReference>
<accession>A0A0H3VFK4</accession>
<dbReference type="GO" id="GO:0019013">
    <property type="term" value="C:viral nucleocapsid"/>
    <property type="evidence" value="ECO:0007669"/>
    <property type="project" value="UniProtKB-KW"/>
</dbReference>
<dbReference type="InterPro" id="IPR001784">
    <property type="entry name" value="Bunya_nucleocap"/>
</dbReference>
<keyword evidence="6 9" id="KW-0543">Viral nucleoprotein</keyword>
<evidence type="ECO:0000313" key="11">
    <source>
        <dbReference type="Proteomes" id="UP000110630"/>
    </source>
</evidence>
<keyword evidence="7" id="KW-0687">Ribonucleoprotein</keyword>
<evidence type="ECO:0000256" key="1">
    <source>
        <dbReference type="ARBA" id="ARBA00004328"/>
    </source>
</evidence>
<dbReference type="GO" id="GO:1990904">
    <property type="term" value="C:ribonucleoprotein complex"/>
    <property type="evidence" value="ECO:0007669"/>
    <property type="project" value="UniProtKB-KW"/>
</dbReference>
<organism evidence="9 11">
    <name type="scientific">Bruconha virus</name>
    <dbReference type="NCBI Taxonomy" id="348014"/>
    <lineage>
        <taxon>Viruses</taxon>
        <taxon>Riboviria</taxon>
        <taxon>Orthornavirae</taxon>
        <taxon>Negarnaviricota</taxon>
        <taxon>Polyploviricotina</taxon>
        <taxon>Bunyaviricetes</taxon>
        <taxon>Elliovirales</taxon>
        <taxon>Peribunyaviridae</taxon>
        <taxon>Orthobunyavirus</taxon>
        <taxon>Orthobunyavirus bruconhaense</taxon>
    </lineage>
</organism>
<dbReference type="Pfam" id="PF00952">
    <property type="entry name" value="Bunya_nucleocap"/>
    <property type="match status" value="1"/>
</dbReference>
<dbReference type="Gene3D" id="1.20.142.20">
    <property type="match status" value="1"/>
</dbReference>
<comment type="similarity">
    <text evidence="2">Belongs to the orthobunyavirus nucleocapsid protein family.</text>
</comment>
<dbReference type="InterPro" id="IPR043012">
    <property type="entry name" value="Bunya_nucleocap_N"/>
</dbReference>
<evidence type="ECO:0000256" key="2">
    <source>
        <dbReference type="ARBA" id="ARBA00006516"/>
    </source>
</evidence>
<dbReference type="InterPro" id="IPR043011">
    <property type="entry name" value="Bunya_nucleocap_C"/>
</dbReference>
<evidence type="ECO:0000256" key="8">
    <source>
        <dbReference type="ARBA" id="ARBA00033344"/>
    </source>
</evidence>
<evidence type="ECO:0000256" key="7">
    <source>
        <dbReference type="ARBA" id="ARBA00023274"/>
    </source>
</evidence>
<protein>
    <recommendedName>
        <fullName evidence="3">Nucleoprotein</fullName>
    </recommendedName>
    <alternativeName>
        <fullName evidence="8">Nucleocapsid protein</fullName>
    </alternativeName>
</protein>
<keyword evidence="5" id="KW-0694">RNA-binding</keyword>
<evidence type="ECO:0000256" key="6">
    <source>
        <dbReference type="ARBA" id="ARBA00023086"/>
    </source>
</evidence>
<dbReference type="Proteomes" id="UP000110630">
    <property type="component" value="Genome"/>
</dbReference>
<dbReference type="RefSeq" id="YP_010839619.1">
    <property type="nucleotide sequence ID" value="NC_077982.1"/>
</dbReference>
<dbReference type="GO" id="GO:0003723">
    <property type="term" value="F:RNA binding"/>
    <property type="evidence" value="ECO:0007669"/>
    <property type="project" value="UniProtKB-KW"/>
</dbReference>
<dbReference type="GeneID" id="80549482"/>
<reference evidence="10" key="2">
    <citation type="submission" date="2019-05" db="EMBL/GenBank/DDBJ databases">
        <title>Genomic Characterization of 104 Bunyaviruses in the Families Peribunyaviridae, Nairoviridae, and Phenuiviridae.</title>
        <authorList>
            <person name="Kapuscinski M."/>
            <person name="Bergren N."/>
            <person name="Russell B."/>
            <person name="Lee J."/>
            <person name="Borland E."/>
            <person name="King D."/>
            <person name="Burkhalter K."/>
            <person name="Stenglein M."/>
            <person name="Kading R."/>
        </authorList>
    </citation>
    <scope>NUCLEOTIDE SEQUENCE</scope>
    <source>
        <strain evidence="10">77V14676</strain>
    </source>
</reference>
<evidence type="ECO:0000256" key="4">
    <source>
        <dbReference type="ARBA" id="ARBA00022844"/>
    </source>
</evidence>
<keyword evidence="4" id="KW-0946">Virion</keyword>
<evidence type="ECO:0000256" key="3">
    <source>
        <dbReference type="ARBA" id="ARBA00014389"/>
    </source>
</evidence>
<evidence type="ECO:0000256" key="5">
    <source>
        <dbReference type="ARBA" id="ARBA00022884"/>
    </source>
</evidence>
<sequence>MSVPTFEFTDEDRGPAASTFDPQQAYNEFVSNHGESLNIDNARIFFLRANEAKQKLRKSPAKVAMLKFGTWKVQVVNNHYPGNASNPVADSDLTLYRTSGFMAKYILELHNDSDHRTEIEEKIVNPIAESKGVTWQAGAKIYLAFFPGTIMFLYEFEMLSLAIYLYRAQKEEIDPSLLKKPLRQKYKKDNPEKWMREKKVMIQGALGRIAKLPWGTTGLSAQARDFLKEFGITMK</sequence>
<name>A0A0H3VFK4_9VIRU</name>
<comment type="subcellular location">
    <subcellularLocation>
        <location evidence="1">Virion</location>
    </subcellularLocation>
</comment>
<dbReference type="Gene3D" id="1.10.472.180">
    <property type="entry name" value="Bunyavirus nucleocapsid (N) protein, C-terminal domain"/>
    <property type="match status" value="1"/>
</dbReference>
<dbReference type="KEGG" id="vg:80549482"/>
<keyword evidence="11" id="KW-1185">Reference proteome</keyword>